<evidence type="ECO:0000256" key="4">
    <source>
        <dbReference type="ARBA" id="ARBA00022989"/>
    </source>
</evidence>
<evidence type="ECO:0000256" key="3">
    <source>
        <dbReference type="ARBA" id="ARBA00022692"/>
    </source>
</evidence>
<feature type="transmembrane region" description="Helical" evidence="7">
    <location>
        <begin position="303"/>
        <end position="327"/>
    </location>
</feature>
<dbReference type="Proteomes" id="UP000824056">
    <property type="component" value="Unassembled WGS sequence"/>
</dbReference>
<evidence type="ECO:0000256" key="5">
    <source>
        <dbReference type="ARBA" id="ARBA00023136"/>
    </source>
</evidence>
<comment type="similarity">
    <text evidence="6">Belongs to the ABC-4 integral membrane protein family.</text>
</comment>
<evidence type="ECO:0000256" key="1">
    <source>
        <dbReference type="ARBA" id="ARBA00004651"/>
    </source>
</evidence>
<gene>
    <name evidence="9" type="ORF">H9809_02250</name>
</gene>
<feature type="domain" description="ABC3 transporter permease C-terminal" evidence="8">
    <location>
        <begin position="315"/>
        <end position="429"/>
    </location>
</feature>
<name>A0A9D2JS52_9FIRM</name>
<accession>A0A9D2JS52</accession>
<evidence type="ECO:0000256" key="7">
    <source>
        <dbReference type="SAM" id="Phobius"/>
    </source>
</evidence>
<keyword evidence="3 7" id="KW-0812">Transmembrane</keyword>
<keyword evidence="2" id="KW-1003">Cell membrane</keyword>
<dbReference type="PANTHER" id="PTHR30572">
    <property type="entry name" value="MEMBRANE COMPONENT OF TRANSPORTER-RELATED"/>
    <property type="match status" value="1"/>
</dbReference>
<feature type="transmembrane region" description="Helical" evidence="7">
    <location>
        <begin position="404"/>
        <end position="423"/>
    </location>
</feature>
<dbReference type="EMBL" id="DXBG01000049">
    <property type="protein sequence ID" value="HIZ64718.1"/>
    <property type="molecule type" value="Genomic_DNA"/>
</dbReference>
<dbReference type="GO" id="GO:0005886">
    <property type="term" value="C:plasma membrane"/>
    <property type="evidence" value="ECO:0007669"/>
    <property type="project" value="UniProtKB-SubCell"/>
</dbReference>
<sequence length="439" mass="49431">NKKKTAVVISSISLSMILLALVATLVGSFRMDQYLEIRLVGDYMIGNVNFTRSSPISLEYSIDEAYMQGALEQPGITGACELWVDYSSHNLTAEGMERYEQMYQQGKLTTEYEEDRIRQVLKGEAPLVETRYGYSQELLQNLKAVKGTIDEEKFQQGGYVLIQQWEETENCQEEDTLYEPGEKITLNFLTEDSQAVLEYNQEGEIIGQHYTNLEQREYEVMAVIQEIPFSMNKHSFSSNALTTVVPLSDIEDKMGSQMFAMSFQVEEEYRPGFEAFLKSYTQEVNSSMGYLSKDSLIKEFSGLINAVATVGYALCLVIAVIGILNFANSMLTGILSRRQELAVMQSIGMTKVQIKKMLLFESGYYILISAVISILLGSWAGYSIVGALNHIILCFQYRYTAQPFLIMIPVCAGLAVLISLAAYSQTQKKSVVERLRDSE</sequence>
<protein>
    <submittedName>
        <fullName evidence="9">ABC transporter permease</fullName>
    </submittedName>
</protein>
<dbReference type="Pfam" id="PF02687">
    <property type="entry name" value="FtsX"/>
    <property type="match status" value="1"/>
</dbReference>
<evidence type="ECO:0000256" key="2">
    <source>
        <dbReference type="ARBA" id="ARBA00022475"/>
    </source>
</evidence>
<keyword evidence="4 7" id="KW-1133">Transmembrane helix</keyword>
<comment type="caution">
    <text evidence="9">The sequence shown here is derived from an EMBL/GenBank/DDBJ whole genome shotgun (WGS) entry which is preliminary data.</text>
</comment>
<dbReference type="PANTHER" id="PTHR30572:SF4">
    <property type="entry name" value="ABC TRANSPORTER PERMEASE YTRF"/>
    <property type="match status" value="1"/>
</dbReference>
<evidence type="ECO:0000259" key="8">
    <source>
        <dbReference type="Pfam" id="PF02687"/>
    </source>
</evidence>
<dbReference type="InterPro" id="IPR050250">
    <property type="entry name" value="Macrolide_Exporter_MacB"/>
</dbReference>
<proteinExistence type="inferred from homology"/>
<dbReference type="GO" id="GO:0022857">
    <property type="term" value="F:transmembrane transporter activity"/>
    <property type="evidence" value="ECO:0007669"/>
    <property type="project" value="TreeGrafter"/>
</dbReference>
<feature type="transmembrane region" description="Helical" evidence="7">
    <location>
        <begin position="6"/>
        <end position="29"/>
    </location>
</feature>
<dbReference type="InterPro" id="IPR003838">
    <property type="entry name" value="ABC3_permease_C"/>
</dbReference>
<feature type="transmembrane region" description="Helical" evidence="7">
    <location>
        <begin position="364"/>
        <end position="392"/>
    </location>
</feature>
<reference evidence="9" key="2">
    <citation type="submission" date="2021-04" db="EMBL/GenBank/DDBJ databases">
        <authorList>
            <person name="Gilroy R."/>
        </authorList>
    </citation>
    <scope>NUCLEOTIDE SEQUENCE</scope>
    <source>
        <strain evidence="9">1068</strain>
    </source>
</reference>
<reference evidence="9" key="1">
    <citation type="journal article" date="2021" name="PeerJ">
        <title>Extensive microbial diversity within the chicken gut microbiome revealed by metagenomics and culture.</title>
        <authorList>
            <person name="Gilroy R."/>
            <person name="Ravi A."/>
            <person name="Getino M."/>
            <person name="Pursley I."/>
            <person name="Horton D.L."/>
            <person name="Alikhan N.F."/>
            <person name="Baker D."/>
            <person name="Gharbi K."/>
            <person name="Hall N."/>
            <person name="Watson M."/>
            <person name="Adriaenssens E.M."/>
            <person name="Foster-Nyarko E."/>
            <person name="Jarju S."/>
            <person name="Secka A."/>
            <person name="Antonio M."/>
            <person name="Oren A."/>
            <person name="Chaudhuri R.R."/>
            <person name="La Ragione R."/>
            <person name="Hildebrand F."/>
            <person name="Pallen M.J."/>
        </authorList>
    </citation>
    <scope>NUCLEOTIDE SEQUENCE</scope>
    <source>
        <strain evidence="9">1068</strain>
    </source>
</reference>
<evidence type="ECO:0000313" key="9">
    <source>
        <dbReference type="EMBL" id="HIZ64718.1"/>
    </source>
</evidence>
<evidence type="ECO:0000256" key="6">
    <source>
        <dbReference type="ARBA" id="ARBA00038076"/>
    </source>
</evidence>
<feature type="non-terminal residue" evidence="9">
    <location>
        <position position="1"/>
    </location>
</feature>
<organism evidence="9 10">
    <name type="scientific">Candidatus Blautia pullicola</name>
    <dbReference type="NCBI Taxonomy" id="2838498"/>
    <lineage>
        <taxon>Bacteria</taxon>
        <taxon>Bacillati</taxon>
        <taxon>Bacillota</taxon>
        <taxon>Clostridia</taxon>
        <taxon>Lachnospirales</taxon>
        <taxon>Lachnospiraceae</taxon>
        <taxon>Blautia</taxon>
    </lineage>
</organism>
<evidence type="ECO:0000313" key="10">
    <source>
        <dbReference type="Proteomes" id="UP000824056"/>
    </source>
</evidence>
<dbReference type="AlphaFoldDB" id="A0A9D2JS52"/>
<comment type="subcellular location">
    <subcellularLocation>
        <location evidence="1">Cell membrane</location>
        <topology evidence="1">Multi-pass membrane protein</topology>
    </subcellularLocation>
</comment>
<keyword evidence="5 7" id="KW-0472">Membrane</keyword>